<evidence type="ECO:0000256" key="1">
    <source>
        <dbReference type="ARBA" id="ARBA00023015"/>
    </source>
</evidence>
<dbReference type="Gene3D" id="3.40.50.2300">
    <property type="match status" value="1"/>
</dbReference>
<keyword evidence="3" id="KW-0804">Transcription</keyword>
<dbReference type="SUPFAM" id="SSF46785">
    <property type="entry name" value="Winged helix' DNA-binding domain"/>
    <property type="match status" value="1"/>
</dbReference>
<dbReference type="SMART" id="SM00345">
    <property type="entry name" value="HTH_GNTR"/>
    <property type="match status" value="1"/>
</dbReference>
<evidence type="ECO:0000256" key="3">
    <source>
        <dbReference type="ARBA" id="ARBA00023163"/>
    </source>
</evidence>
<dbReference type="PROSITE" id="PS50949">
    <property type="entry name" value="HTH_GNTR"/>
    <property type="match status" value="1"/>
</dbReference>
<evidence type="ECO:0000259" key="4">
    <source>
        <dbReference type="PROSITE" id="PS50949"/>
    </source>
</evidence>
<dbReference type="InterPro" id="IPR028082">
    <property type="entry name" value="Peripla_BP_I"/>
</dbReference>
<dbReference type="Gene3D" id="1.10.10.10">
    <property type="entry name" value="Winged helix-like DNA-binding domain superfamily/Winged helix DNA-binding domain"/>
    <property type="match status" value="1"/>
</dbReference>
<dbReference type="CDD" id="cd07377">
    <property type="entry name" value="WHTH_GntR"/>
    <property type="match status" value="1"/>
</dbReference>
<dbReference type="Pfam" id="PF00392">
    <property type="entry name" value="GntR"/>
    <property type="match status" value="1"/>
</dbReference>
<accession>A0ABZ0W4J1</accession>
<evidence type="ECO:0000313" key="5">
    <source>
        <dbReference type="EMBL" id="WQD38041.1"/>
    </source>
</evidence>
<keyword evidence="2" id="KW-0238">DNA-binding</keyword>
<dbReference type="PANTHER" id="PTHR38445">
    <property type="entry name" value="HTH-TYPE TRANSCRIPTIONAL REPRESSOR YTRA"/>
    <property type="match status" value="1"/>
</dbReference>
<reference evidence="5 6" key="1">
    <citation type="submission" date="2023-12" db="EMBL/GenBank/DDBJ databases">
        <title>Genome sequencing and assembly of bacterial species from a model synthetic community.</title>
        <authorList>
            <person name="Hogle S.L."/>
        </authorList>
    </citation>
    <scope>NUCLEOTIDE SEQUENCE [LARGE SCALE GENOMIC DNA]</scope>
    <source>
        <strain evidence="5 6">HAMBI_3031</strain>
    </source>
</reference>
<keyword evidence="6" id="KW-1185">Reference proteome</keyword>
<sequence length="338" mass="39028">MQTVYDYIREMENVHGLSKHEQFVQGFLNAVDNKILSKGDMLPSVNNLITELGFARETIAKAYKELISRGIVESKNRIGFFLAKENTRNQLRIALIIFAFDSFQEVFYKTFRNRLGKQTHIDIFFHHNNIDVFESIIDRVRGKYGMYVVAPIPHKKSAAILNTLPKDKFLMIDRHLPLATDVSHVTQEFFQSSYAAFAQLAPAIKNFKKMLYYHRPNSDTPEEILLAFQKFVKDFKVKHAILPEYIPGSIEAGYVYFTINNAELWMMLKDAKHKKLKLGKDLGILSHNDEIVKEIIFDGITTYSTSFEAMAEKAAEFILHRKKIQETVPTILIRRGSL</sequence>
<dbReference type="SUPFAM" id="SSF53822">
    <property type="entry name" value="Periplasmic binding protein-like I"/>
    <property type="match status" value="1"/>
</dbReference>
<dbReference type="RefSeq" id="WP_114790794.1">
    <property type="nucleotide sequence ID" value="NZ_CP139960.1"/>
</dbReference>
<proteinExistence type="predicted"/>
<evidence type="ECO:0000313" key="6">
    <source>
        <dbReference type="Proteomes" id="UP001325680"/>
    </source>
</evidence>
<dbReference type="InterPro" id="IPR000524">
    <property type="entry name" value="Tscrpt_reg_HTH_GntR"/>
</dbReference>
<dbReference type="InterPro" id="IPR036388">
    <property type="entry name" value="WH-like_DNA-bd_sf"/>
</dbReference>
<protein>
    <submittedName>
        <fullName evidence="5">GntR family transcriptional regulator</fullName>
    </submittedName>
</protein>
<evidence type="ECO:0000256" key="2">
    <source>
        <dbReference type="ARBA" id="ARBA00023125"/>
    </source>
</evidence>
<dbReference type="PANTHER" id="PTHR38445:SF10">
    <property type="entry name" value="GNTR-FAMILY TRANSCRIPTIONAL REGULATOR"/>
    <property type="match status" value="1"/>
</dbReference>
<name>A0ABZ0W4J1_9BACT</name>
<dbReference type="EMBL" id="CP139960">
    <property type="protein sequence ID" value="WQD38041.1"/>
    <property type="molecule type" value="Genomic_DNA"/>
</dbReference>
<feature type="domain" description="HTH gntR-type" evidence="4">
    <location>
        <begin position="17"/>
        <end position="85"/>
    </location>
</feature>
<dbReference type="InterPro" id="IPR036390">
    <property type="entry name" value="WH_DNA-bd_sf"/>
</dbReference>
<keyword evidence="1" id="KW-0805">Transcription regulation</keyword>
<gene>
    <name evidence="5" type="ORF">U0035_20450</name>
</gene>
<dbReference type="Proteomes" id="UP001325680">
    <property type="component" value="Chromosome"/>
</dbReference>
<organism evidence="5 6">
    <name type="scientific">Niabella yanshanensis</name>
    <dbReference type="NCBI Taxonomy" id="577386"/>
    <lineage>
        <taxon>Bacteria</taxon>
        <taxon>Pseudomonadati</taxon>
        <taxon>Bacteroidota</taxon>
        <taxon>Chitinophagia</taxon>
        <taxon>Chitinophagales</taxon>
        <taxon>Chitinophagaceae</taxon>
        <taxon>Niabella</taxon>
    </lineage>
</organism>